<dbReference type="GO" id="GO:0005634">
    <property type="term" value="C:nucleus"/>
    <property type="evidence" value="ECO:0007669"/>
    <property type="project" value="TreeGrafter"/>
</dbReference>
<keyword evidence="9" id="KW-1185">Reference proteome</keyword>
<dbReference type="InterPro" id="IPR002836">
    <property type="entry name" value="PDCD5-like"/>
</dbReference>
<dbReference type="SUPFAM" id="SSF46950">
    <property type="entry name" value="Double-stranded DNA-binding domain"/>
    <property type="match status" value="1"/>
</dbReference>
<dbReference type="GO" id="GO:0005829">
    <property type="term" value="C:cytosol"/>
    <property type="evidence" value="ECO:0007669"/>
    <property type="project" value="TreeGrafter"/>
</dbReference>
<keyword evidence="4" id="KW-0007">Acetylation</keyword>
<evidence type="ECO:0000313" key="9">
    <source>
        <dbReference type="Proteomes" id="UP000694569"/>
    </source>
</evidence>
<keyword evidence="2" id="KW-0597">Phosphoprotein</keyword>
<comment type="function">
    <text evidence="5">May function in the process of apoptosis.</text>
</comment>
<dbReference type="Gene3D" id="1.10.8.140">
    <property type="entry name" value="PDCD5-like"/>
    <property type="match status" value="1"/>
</dbReference>
<dbReference type="AlphaFoldDB" id="A0A8C5PXC4"/>
<sequence length="309" mass="34953">MYYLGLISKATTRHSVLHVRGFPWQHQSARSAMDNPACSIGSVCAQRSDVTSAPPQRGRLNTGRASWLWRDMADPELEAIRKQRLAELQGRHAEGGGEQSRQEAKQREDEMRNNILAQVLSQEARARLNNLALVKPEKAKSVENYLIQMARFGQLGSKLSEQGLIEILEKVSQQTEKKMTVKDPKSKPSPCIFPLMRVMGCWKVCMIRYQSGTTQTVRVPSEFLEQLDLDVCCISSRYDKVPFLRHTNIVVRVEESGVCRVPDFYKNFLQFCLIAMQQCILRFQGRGGGGVEESDKCTMCTRTHGVVTL</sequence>
<evidence type="ECO:0000256" key="6">
    <source>
        <dbReference type="ARBA" id="ARBA00071574"/>
    </source>
</evidence>
<dbReference type="PANTHER" id="PTHR10840">
    <property type="entry name" value="PROGRAMMED CELL DEATH PROTEIN 5"/>
    <property type="match status" value="1"/>
</dbReference>
<proteinExistence type="inferred from homology"/>
<dbReference type="InterPro" id="IPR036883">
    <property type="entry name" value="PDCD5-like_sf"/>
</dbReference>
<dbReference type="GO" id="GO:0003677">
    <property type="term" value="F:DNA binding"/>
    <property type="evidence" value="ECO:0007669"/>
    <property type="project" value="InterPro"/>
</dbReference>
<evidence type="ECO:0000256" key="3">
    <source>
        <dbReference type="ARBA" id="ARBA00022703"/>
    </source>
</evidence>
<dbReference type="Proteomes" id="UP000694569">
    <property type="component" value="Unplaced"/>
</dbReference>
<evidence type="ECO:0000256" key="4">
    <source>
        <dbReference type="ARBA" id="ARBA00022990"/>
    </source>
</evidence>
<comment type="similarity">
    <text evidence="1">Belongs to the PDCD5 family.</text>
</comment>
<keyword evidence="3" id="KW-0053">Apoptosis</keyword>
<evidence type="ECO:0000256" key="2">
    <source>
        <dbReference type="ARBA" id="ARBA00022553"/>
    </source>
</evidence>
<gene>
    <name evidence="8" type="primary">PDCD5</name>
</gene>
<accession>A0A8C5PXC4</accession>
<evidence type="ECO:0000256" key="1">
    <source>
        <dbReference type="ARBA" id="ARBA00010490"/>
    </source>
</evidence>
<dbReference type="OrthoDB" id="10252486at2759"/>
<evidence type="ECO:0000256" key="5">
    <source>
        <dbReference type="ARBA" id="ARBA00056824"/>
    </source>
</evidence>
<reference evidence="8" key="1">
    <citation type="submission" date="2025-08" db="UniProtKB">
        <authorList>
            <consortium name="Ensembl"/>
        </authorList>
    </citation>
    <scope>IDENTIFICATION</scope>
</reference>
<reference evidence="8" key="2">
    <citation type="submission" date="2025-09" db="UniProtKB">
        <authorList>
            <consortium name="Ensembl"/>
        </authorList>
    </citation>
    <scope>IDENTIFICATION</scope>
</reference>
<feature type="region of interest" description="Disordered" evidence="7">
    <location>
        <begin position="89"/>
        <end position="108"/>
    </location>
</feature>
<dbReference type="GeneTree" id="ENSGT00390000011085"/>
<organism evidence="8 9">
    <name type="scientific">Leptobrachium leishanense</name>
    <name type="common">Leishan spiny toad</name>
    <dbReference type="NCBI Taxonomy" id="445787"/>
    <lineage>
        <taxon>Eukaryota</taxon>
        <taxon>Metazoa</taxon>
        <taxon>Chordata</taxon>
        <taxon>Craniata</taxon>
        <taxon>Vertebrata</taxon>
        <taxon>Euteleostomi</taxon>
        <taxon>Amphibia</taxon>
        <taxon>Batrachia</taxon>
        <taxon>Anura</taxon>
        <taxon>Pelobatoidea</taxon>
        <taxon>Megophryidae</taxon>
        <taxon>Leptobrachium</taxon>
    </lineage>
</organism>
<evidence type="ECO:0000256" key="7">
    <source>
        <dbReference type="SAM" id="MobiDB-lite"/>
    </source>
</evidence>
<dbReference type="Pfam" id="PF01984">
    <property type="entry name" value="dsDNA_bind"/>
    <property type="match status" value="1"/>
</dbReference>
<evidence type="ECO:0000313" key="8">
    <source>
        <dbReference type="Ensembl" id="ENSLLEP00000028636.1"/>
    </source>
</evidence>
<protein>
    <recommendedName>
        <fullName evidence="6">Programmed cell death protein 5</fullName>
    </recommendedName>
</protein>
<name>A0A8C5PXC4_9ANUR</name>
<dbReference type="PANTHER" id="PTHR10840:SF0">
    <property type="entry name" value="PROGRAMMED CELL DEATH PROTEIN 5"/>
    <property type="match status" value="1"/>
</dbReference>
<dbReference type="Ensembl" id="ENSLLET00000029750.1">
    <property type="protein sequence ID" value="ENSLLEP00000028636.1"/>
    <property type="gene ID" value="ENSLLEG00000018189.1"/>
</dbReference>
<dbReference type="FunFam" id="1.10.8.140:FF:000001">
    <property type="entry name" value="Programmed cell death protein 5"/>
    <property type="match status" value="1"/>
</dbReference>
<dbReference type="GO" id="GO:0006915">
    <property type="term" value="P:apoptotic process"/>
    <property type="evidence" value="ECO:0007669"/>
    <property type="project" value="UniProtKB-KW"/>
</dbReference>